<feature type="region of interest" description="Disordered" evidence="1">
    <location>
        <begin position="40"/>
        <end position="68"/>
    </location>
</feature>
<dbReference type="OrthoDB" id="8162521at2"/>
<dbReference type="EMBL" id="CP017147">
    <property type="protein sequence ID" value="AOO80609.1"/>
    <property type="molecule type" value="Genomic_DNA"/>
</dbReference>
<reference evidence="2 3" key="1">
    <citation type="journal article" date="2015" name="Antonie Van Leeuwenhoek">
        <title>Bosea vaviloviae sp. nov., a new species of slow-growing rhizobia isolated from nodules of the relict species Vavilovia formosa (Stev.) Fed.</title>
        <authorList>
            <person name="Safronova V.I."/>
            <person name="Kuznetsova I.G."/>
            <person name="Sazanova A.L."/>
            <person name="Kimeklis A.K."/>
            <person name="Belimov A.A."/>
            <person name="Andronov E.E."/>
            <person name="Pinaev A.G."/>
            <person name="Chizhevskaya E.P."/>
            <person name="Pukhaev A.R."/>
            <person name="Popov K.P."/>
            <person name="Willems A."/>
            <person name="Tikhonovich I.A."/>
        </authorList>
    </citation>
    <scope>NUCLEOTIDE SEQUENCE [LARGE SCALE GENOMIC DNA]</scope>
    <source>
        <strain evidence="2 3">Vaf18</strain>
    </source>
</reference>
<gene>
    <name evidence="2" type="ORF">BHK69_09150</name>
</gene>
<dbReference type="Proteomes" id="UP000094969">
    <property type="component" value="Chromosome"/>
</dbReference>
<dbReference type="KEGG" id="bvv:BHK69_09150"/>
<sequence>MASQPYKPGDLVNLEPGFANQARLGLYEILRVMPPRDNKEEQYRVRGPDGLERAIGHHEIAETPVRRG</sequence>
<proteinExistence type="predicted"/>
<dbReference type="RefSeq" id="WP_069689827.1">
    <property type="nucleotide sequence ID" value="NZ_CP017147.1"/>
</dbReference>
<keyword evidence="3" id="KW-1185">Reference proteome</keyword>
<evidence type="ECO:0000313" key="2">
    <source>
        <dbReference type="EMBL" id="AOO80609.1"/>
    </source>
</evidence>
<dbReference type="AlphaFoldDB" id="A0A1D7TZS6"/>
<accession>A0A1D7TZS6</accession>
<evidence type="ECO:0000256" key="1">
    <source>
        <dbReference type="SAM" id="MobiDB-lite"/>
    </source>
</evidence>
<name>A0A1D7TZS6_9HYPH</name>
<evidence type="ECO:0000313" key="3">
    <source>
        <dbReference type="Proteomes" id="UP000094969"/>
    </source>
</evidence>
<organism evidence="2 3">
    <name type="scientific">Bosea vaviloviae</name>
    <dbReference type="NCBI Taxonomy" id="1526658"/>
    <lineage>
        <taxon>Bacteria</taxon>
        <taxon>Pseudomonadati</taxon>
        <taxon>Pseudomonadota</taxon>
        <taxon>Alphaproteobacteria</taxon>
        <taxon>Hyphomicrobiales</taxon>
        <taxon>Boseaceae</taxon>
        <taxon>Bosea</taxon>
    </lineage>
</organism>
<protein>
    <submittedName>
        <fullName evidence="2">Uncharacterized protein</fullName>
    </submittedName>
</protein>